<feature type="compositionally biased region" description="Low complexity" evidence="1">
    <location>
        <begin position="255"/>
        <end position="281"/>
    </location>
</feature>
<accession>A0A3R7JY50</accession>
<evidence type="ECO:0000313" key="4">
    <source>
        <dbReference type="Proteomes" id="UP000284403"/>
    </source>
</evidence>
<gene>
    <name evidence="3" type="ORF">Tco025E_09486</name>
</gene>
<sequence length="316" mass="31899">WKEADTKVAALCGATTATAGEKGAAAGQAAAGTACSPQVPTDGLVGFLSGKGDATQWEDEYLWMNATVGGATRVANGFNLTGPASRIVWPAVGLAGAPAYRFAGRGLTVVATVALHGAPEGVTPLLGVGVSVGRHVCELSLWHDEKRRWRTDRRGGGAGAPTPPWRAGETYQVALAAKGVTGSAYVDGVRVGSLECALAQAAAAAADEEVPLPPHDELLYVVFFGGGASHVTLTNVFLYNRLLGDAELKALVTEKPSAPATAEEASTSAPAQGGPGNASAAGPGGKGKRDSSVRGRLSAVSPLPLLLGLLVCVSLL</sequence>
<feature type="region of interest" description="Disordered" evidence="1">
    <location>
        <begin position="255"/>
        <end position="293"/>
    </location>
</feature>
<keyword evidence="4" id="KW-1185">Reference proteome</keyword>
<dbReference type="Pfam" id="PF22925">
    <property type="entry name" value="TS_C"/>
    <property type="match status" value="1"/>
</dbReference>
<dbReference type="Gene3D" id="2.60.120.200">
    <property type="match status" value="1"/>
</dbReference>
<feature type="non-terminal residue" evidence="3">
    <location>
        <position position="1"/>
    </location>
</feature>
<comment type="caution">
    <text evidence="3">The sequence shown here is derived from an EMBL/GenBank/DDBJ whole genome shotgun (WGS) entry which is preliminary data.</text>
</comment>
<dbReference type="Proteomes" id="UP000284403">
    <property type="component" value="Unassembled WGS sequence"/>
</dbReference>
<dbReference type="GO" id="GO:0004308">
    <property type="term" value="F:exo-alpha-sialidase activity"/>
    <property type="evidence" value="ECO:0007669"/>
    <property type="project" value="InterPro"/>
</dbReference>
<dbReference type="AlphaFoldDB" id="A0A3R7JY50"/>
<protein>
    <submittedName>
        <fullName evidence="3">Trans-sialidase</fullName>
    </submittedName>
</protein>
<dbReference type="GeneID" id="40323097"/>
<dbReference type="InterPro" id="IPR013320">
    <property type="entry name" value="ConA-like_dom_sf"/>
</dbReference>
<name>A0A3R7JY50_9TRYP</name>
<dbReference type="SUPFAM" id="SSF49899">
    <property type="entry name" value="Concanavalin A-like lectins/glucanases"/>
    <property type="match status" value="1"/>
</dbReference>
<evidence type="ECO:0000313" key="3">
    <source>
        <dbReference type="EMBL" id="RNE97320.1"/>
    </source>
</evidence>
<evidence type="ECO:0000256" key="1">
    <source>
        <dbReference type="SAM" id="MobiDB-lite"/>
    </source>
</evidence>
<reference evidence="3 4" key="1">
    <citation type="journal article" date="2018" name="BMC Genomics">
        <title>Genomic comparison of Trypanosoma conorhini and Trypanosoma rangeli to Trypanosoma cruzi strains of high and low virulence.</title>
        <authorList>
            <person name="Bradwell K.R."/>
            <person name="Koparde V.N."/>
            <person name="Matveyev A.V."/>
            <person name="Serrano M.G."/>
            <person name="Alves J.M."/>
            <person name="Parikh H."/>
            <person name="Huang B."/>
            <person name="Lee V."/>
            <person name="Espinosa-Alvarez O."/>
            <person name="Ortiz P.A."/>
            <person name="Costa-Martins A.G."/>
            <person name="Teixeira M.M."/>
            <person name="Buck G.A."/>
        </authorList>
    </citation>
    <scope>NUCLEOTIDE SEQUENCE [LARGE SCALE GENOMIC DNA]</scope>
    <source>
        <strain evidence="3 4">025E</strain>
    </source>
</reference>
<dbReference type="InterPro" id="IPR008377">
    <property type="entry name" value="Sialidase_trypan"/>
</dbReference>
<evidence type="ECO:0000259" key="2">
    <source>
        <dbReference type="Pfam" id="PF22925"/>
    </source>
</evidence>
<feature type="domain" description="Trans-sialidase C-terminal" evidence="2">
    <location>
        <begin position="40"/>
        <end position="245"/>
    </location>
</feature>
<organism evidence="3 4">
    <name type="scientific">Trypanosoma conorhini</name>
    <dbReference type="NCBI Taxonomy" id="83891"/>
    <lineage>
        <taxon>Eukaryota</taxon>
        <taxon>Discoba</taxon>
        <taxon>Euglenozoa</taxon>
        <taxon>Kinetoplastea</taxon>
        <taxon>Metakinetoplastina</taxon>
        <taxon>Trypanosomatida</taxon>
        <taxon>Trypanosomatidae</taxon>
        <taxon>Trypanosoma</taxon>
    </lineage>
</organism>
<proteinExistence type="predicted"/>
<dbReference type="EMBL" id="MKKU01001149">
    <property type="protein sequence ID" value="RNE97320.1"/>
    <property type="molecule type" value="Genomic_DNA"/>
</dbReference>
<dbReference type="InterPro" id="IPR055239">
    <property type="entry name" value="TS_C"/>
</dbReference>
<dbReference type="PRINTS" id="PR01803">
    <property type="entry name" value="TCSIALIDASE"/>
</dbReference>
<dbReference type="OrthoDB" id="10579366at2759"/>
<dbReference type="RefSeq" id="XP_029223570.1">
    <property type="nucleotide sequence ID" value="XM_029376303.1"/>
</dbReference>